<evidence type="ECO:0000313" key="1">
    <source>
        <dbReference type="EMBL" id="KAI3737970.1"/>
    </source>
</evidence>
<sequence>MLDILNLNLKIKPRTQLLSPNVVYGVKDEEIGELKKVQSDKKMDLLQQFPTNHEETLVRIENEDGGEKLFSLHEVNGKKHLMLSAKATLNNYRNVKLFKTIPSIQSRFPEVIELLPQEVFCISCKIKSLMLSPDTEYACYLVFKLSKNYHGLHGPVKVQDLHHLSDEEVGILYFRSPSPWNLHDTNQAPKQRGDGWMEVKVWKLNVNHEQKDDHFNVNLRLISYEGIMAGLILNKQHPSNSDRQKAVQSAILPSAPFEWAPATPPRSRRPWLGHLVGLYLDGLIDYTLNLKIMDSSVSCVQISHLRIPLEEIVSATNDFSKEYKGKLLQSGLVIDIVARRLDYRHGQGSKEFWTERTAAERDLPCLATACGTLGYCDPAYMESGSVTHKSDSFSFGVVLFEVLCGLRAPMIDKKSFKIFSETAYSCLNEQPSRRPSIDHIVIELEKALESQRRHEDQLLISKSMAEGTSSKMSKFADLRIPLEEIVLATNNFSNANLIREDATVKEYKGQLFRSGQLINIVARSSKVLLDDRWEAKLSGFELSMNQTAAARNRLYLSEVCGTQGYCDPTFVKSGSVTHKSDIYSLGVVLFEVLCGKKAIMVDEDNRYLAPLAASHYEGDRLDDMIDPSLWKQMDSQSYKIFSETAYCCLKKQRSHRPDINQIVIKLEKALEYQKKHENPAYPKDEGPTSRRLKVIGLIFGFRFANDTVYTKENSNGIVHVARRCFNEGTMRELVDPRLMEETHENIFTLNRGPDQDSLDAFSTIAYQCVAESQADRPTAEVVIKKLEEVLSFQESIKDHLNFSLGDIETATQKFSDNNLIGSGGFGKNACGTQGYVDPLFLELGFVNKESDIFSFGVVLFEILCGILALVHGKNDYQYLSALVKNNFNEGKLDDMVFEGIKEEIVPKSLTTFQMIAYQCLHDESNKRPTSSEVLLQLKKALEFQEDYEIWEPKLPNDYEQIFKMSNSPEIYFNEKKKDLYDMLSKGVPLQEGKVLFTLGVNGERNLMISARTFPYINHSLHRWCSIPQSRFQEIAEMLDILNLNLKIKPRTQLLSPNVIYGIYLVFKFCEPRKISSKPLYVNLKYKIGSKTSHAYFATWRDNEWMMIELCRFLNDKEDIVFKFLLESFSEYYGGDSTIYIEGVEFRAITHVKYEEIRKLKNAQSHKKMDLVQQLPTNSEEILVGIENEDDGEKSSTLHEVNGKKHLMLSAKAALKNYRNVKLFKTISSSQSRFPEVIELLSQQVFRISCKIKSQMLSPDTDYVCYLVFKLSENCQGLHGPVKVQDLLRLSDEEVEILYFRSPSPWNLHDIDQAPKKRADGWMEVKVWKLNLNHQLKDDHFLVNLRLISYEGTISGLIVCGLEFRPM</sequence>
<keyword evidence="2" id="KW-1185">Reference proteome</keyword>
<proteinExistence type="predicted"/>
<name>A0ACB9CUL3_CICIN</name>
<gene>
    <name evidence="1" type="ORF">L2E82_27988</name>
</gene>
<dbReference type="Proteomes" id="UP001055811">
    <property type="component" value="Linkage Group LG05"/>
</dbReference>
<reference evidence="1 2" key="2">
    <citation type="journal article" date="2022" name="Mol. Ecol. Resour.">
        <title>The genomes of chicory, endive, great burdock and yacon provide insights into Asteraceae paleo-polyploidization history and plant inulin production.</title>
        <authorList>
            <person name="Fan W."/>
            <person name="Wang S."/>
            <person name="Wang H."/>
            <person name="Wang A."/>
            <person name="Jiang F."/>
            <person name="Liu H."/>
            <person name="Zhao H."/>
            <person name="Xu D."/>
            <person name="Zhang Y."/>
        </authorList>
    </citation>
    <scope>NUCLEOTIDE SEQUENCE [LARGE SCALE GENOMIC DNA]</scope>
    <source>
        <strain evidence="2">cv. Punajuju</strain>
        <tissue evidence="1">Leaves</tissue>
    </source>
</reference>
<organism evidence="1 2">
    <name type="scientific">Cichorium intybus</name>
    <name type="common">Chicory</name>
    <dbReference type="NCBI Taxonomy" id="13427"/>
    <lineage>
        <taxon>Eukaryota</taxon>
        <taxon>Viridiplantae</taxon>
        <taxon>Streptophyta</taxon>
        <taxon>Embryophyta</taxon>
        <taxon>Tracheophyta</taxon>
        <taxon>Spermatophyta</taxon>
        <taxon>Magnoliopsida</taxon>
        <taxon>eudicotyledons</taxon>
        <taxon>Gunneridae</taxon>
        <taxon>Pentapetalae</taxon>
        <taxon>asterids</taxon>
        <taxon>campanulids</taxon>
        <taxon>Asterales</taxon>
        <taxon>Asteraceae</taxon>
        <taxon>Cichorioideae</taxon>
        <taxon>Cichorieae</taxon>
        <taxon>Cichoriinae</taxon>
        <taxon>Cichorium</taxon>
    </lineage>
</organism>
<evidence type="ECO:0000313" key="2">
    <source>
        <dbReference type="Proteomes" id="UP001055811"/>
    </source>
</evidence>
<accession>A0ACB9CUL3</accession>
<comment type="caution">
    <text evidence="1">The sequence shown here is derived from an EMBL/GenBank/DDBJ whole genome shotgun (WGS) entry which is preliminary data.</text>
</comment>
<reference evidence="2" key="1">
    <citation type="journal article" date="2022" name="Mol. Ecol. Resour.">
        <title>The genomes of chicory, endive, great burdock and yacon provide insights into Asteraceae palaeo-polyploidization history and plant inulin production.</title>
        <authorList>
            <person name="Fan W."/>
            <person name="Wang S."/>
            <person name="Wang H."/>
            <person name="Wang A."/>
            <person name="Jiang F."/>
            <person name="Liu H."/>
            <person name="Zhao H."/>
            <person name="Xu D."/>
            <person name="Zhang Y."/>
        </authorList>
    </citation>
    <scope>NUCLEOTIDE SEQUENCE [LARGE SCALE GENOMIC DNA]</scope>
    <source>
        <strain evidence="2">cv. Punajuju</strain>
    </source>
</reference>
<dbReference type="EMBL" id="CM042013">
    <property type="protein sequence ID" value="KAI3737970.1"/>
    <property type="molecule type" value="Genomic_DNA"/>
</dbReference>
<protein>
    <submittedName>
        <fullName evidence="1">Uncharacterized protein</fullName>
    </submittedName>
</protein>